<feature type="compositionally biased region" description="Polar residues" evidence="1">
    <location>
        <begin position="508"/>
        <end position="520"/>
    </location>
</feature>
<evidence type="ECO:0000313" key="2">
    <source>
        <dbReference type="EMBL" id="KAF0932124.1"/>
    </source>
</evidence>
<feature type="compositionally biased region" description="Basic and acidic residues" evidence="1">
    <location>
        <begin position="437"/>
        <end position="448"/>
    </location>
</feature>
<feature type="region of interest" description="Disordered" evidence="1">
    <location>
        <begin position="231"/>
        <end position="473"/>
    </location>
</feature>
<dbReference type="OrthoDB" id="1747509at2759"/>
<feature type="compositionally biased region" description="Basic and acidic residues" evidence="1">
    <location>
        <begin position="369"/>
        <end position="385"/>
    </location>
</feature>
<evidence type="ECO:0000313" key="3">
    <source>
        <dbReference type="Proteomes" id="UP000479710"/>
    </source>
</evidence>
<evidence type="ECO:0000256" key="1">
    <source>
        <dbReference type="SAM" id="MobiDB-lite"/>
    </source>
</evidence>
<feature type="compositionally biased region" description="Basic residues" evidence="1">
    <location>
        <begin position="335"/>
        <end position="345"/>
    </location>
</feature>
<name>A0A6G1F5H9_9ORYZ</name>
<protein>
    <submittedName>
        <fullName evidence="2">Uncharacterized protein</fullName>
    </submittedName>
</protein>
<comment type="caution">
    <text evidence="2">The sequence shown here is derived from an EMBL/GenBank/DDBJ whole genome shotgun (WGS) entry which is preliminary data.</text>
</comment>
<feature type="compositionally biased region" description="Polar residues" evidence="1">
    <location>
        <begin position="325"/>
        <end position="334"/>
    </location>
</feature>
<dbReference type="PANTHER" id="PTHR37724">
    <property type="entry name" value="OS02G0564300 PROTEIN"/>
    <property type="match status" value="1"/>
</dbReference>
<accession>A0A6G1F5H9</accession>
<proteinExistence type="predicted"/>
<dbReference type="AlphaFoldDB" id="A0A6G1F5H9"/>
<feature type="compositionally biased region" description="Polar residues" evidence="1">
    <location>
        <begin position="561"/>
        <end position="571"/>
    </location>
</feature>
<feature type="compositionally biased region" description="Basic and acidic residues" evidence="1">
    <location>
        <begin position="461"/>
        <end position="473"/>
    </location>
</feature>
<dbReference type="Proteomes" id="UP000479710">
    <property type="component" value="Unassembled WGS sequence"/>
</dbReference>
<dbReference type="PANTHER" id="PTHR37724:SF1">
    <property type="entry name" value="OS02G0564300 PROTEIN"/>
    <property type="match status" value="1"/>
</dbReference>
<sequence length="579" mass="64622">MPLLAAAVAPLSYLHSLSSRSLRIPFPCEARPLAPLRRGDLAIRMGGGPRTYPGGVSKWQWKRMQARKAKQLLKARLARERQLYEMRKRAELRDAVAHLERPWDPDASASTAAAAAPNLLSVAADDQLKALADRFHRPGGVDLWNDRDGPQVFASPDTGRASARFFPKNAVHSVQPYAVLGGDAESTLATRGNADDAMDQSDRVQGVRENAAKNATGGDHDEPAVEYIERGGVWEPVNNLDDHDDNRSSDRRWNHDNVTSDLEDMGDVDFQPKQNRMVGRDRRKGGVSTREATNSEAVGDDDARDQDGSCFSLDPEGTSGYHLGQSWQERNSGSRGKRPAGRRKALNTDGSSATGRDRMVGGNSFSDSEVTRDGFEPKWRARTREGTMNGVGRWKPLNEGGGNVPRKGWMDDEFGSKSDSEKDGKLEPKWRTQNRFNRSENDSSKPELKYSSNTSNRKRPERSIRGNNDDVRRDRFVNHFASDLEEPKWKPRRKNRARANNGYREYVDNTNGGFRRSSNGAARLLDVHPLDNNRVSSQDGSSHRMSRNGGRRLRGDGYSLRPTSELRTAESSCEGKRIR</sequence>
<feature type="region of interest" description="Disordered" evidence="1">
    <location>
        <begin position="487"/>
        <end position="579"/>
    </location>
</feature>
<gene>
    <name evidence="2" type="ORF">E2562_008658</name>
</gene>
<keyword evidence="3" id="KW-1185">Reference proteome</keyword>
<organism evidence="2 3">
    <name type="scientific">Oryza meyeriana var. granulata</name>
    <dbReference type="NCBI Taxonomy" id="110450"/>
    <lineage>
        <taxon>Eukaryota</taxon>
        <taxon>Viridiplantae</taxon>
        <taxon>Streptophyta</taxon>
        <taxon>Embryophyta</taxon>
        <taxon>Tracheophyta</taxon>
        <taxon>Spermatophyta</taxon>
        <taxon>Magnoliopsida</taxon>
        <taxon>Liliopsida</taxon>
        <taxon>Poales</taxon>
        <taxon>Poaceae</taxon>
        <taxon>BOP clade</taxon>
        <taxon>Oryzoideae</taxon>
        <taxon>Oryzeae</taxon>
        <taxon>Oryzinae</taxon>
        <taxon>Oryza</taxon>
        <taxon>Oryza meyeriana</taxon>
    </lineage>
</organism>
<feature type="compositionally biased region" description="Basic and acidic residues" evidence="1">
    <location>
        <begin position="240"/>
        <end position="255"/>
    </location>
</feature>
<reference evidence="2 3" key="1">
    <citation type="submission" date="2019-11" db="EMBL/GenBank/DDBJ databases">
        <title>Whole genome sequence of Oryza granulata.</title>
        <authorList>
            <person name="Li W."/>
        </authorList>
    </citation>
    <scope>NUCLEOTIDE SEQUENCE [LARGE SCALE GENOMIC DNA]</scope>
    <source>
        <strain evidence="3">cv. Menghai</strain>
        <tissue evidence="2">Leaf</tissue>
    </source>
</reference>
<dbReference type="EMBL" id="SPHZ02000001">
    <property type="protein sequence ID" value="KAF0932124.1"/>
    <property type="molecule type" value="Genomic_DNA"/>
</dbReference>
<feature type="compositionally biased region" description="Basic and acidic residues" evidence="1">
    <location>
        <begin position="408"/>
        <end position="430"/>
    </location>
</feature>